<dbReference type="InterPro" id="IPR013785">
    <property type="entry name" value="Aldolase_TIM"/>
</dbReference>
<dbReference type="PANTHER" id="PTHR11452:SF80">
    <property type="entry name" value="ALPHA-GALACTOSIDASE 1"/>
    <property type="match status" value="1"/>
</dbReference>
<dbReference type="EC" id="3.2.1.22" evidence="4"/>
<evidence type="ECO:0000259" key="5">
    <source>
        <dbReference type="Pfam" id="PF13966"/>
    </source>
</evidence>
<name>A0AAD5BMB5_AMBAR</name>
<dbReference type="SUPFAM" id="SSF51445">
    <property type="entry name" value="(Trans)glycosidases"/>
    <property type="match status" value="1"/>
</dbReference>
<evidence type="ECO:0000256" key="3">
    <source>
        <dbReference type="ARBA" id="ARBA00023295"/>
    </source>
</evidence>
<reference evidence="6" key="1">
    <citation type="submission" date="2022-06" db="EMBL/GenBank/DDBJ databases">
        <title>Uncovering the hologenomic basis of an extraordinary plant invasion.</title>
        <authorList>
            <person name="Bieker V.C."/>
            <person name="Martin M.D."/>
            <person name="Gilbert T."/>
            <person name="Hodgins K."/>
            <person name="Battlay P."/>
            <person name="Petersen B."/>
            <person name="Wilson J."/>
        </authorList>
    </citation>
    <scope>NUCLEOTIDE SEQUENCE</scope>
    <source>
        <strain evidence="6">AA19_3_7</strain>
        <tissue evidence="6">Leaf</tissue>
    </source>
</reference>
<dbReference type="PRINTS" id="PR00740">
    <property type="entry name" value="GLHYDRLASE27"/>
</dbReference>
<dbReference type="InterPro" id="IPR026960">
    <property type="entry name" value="RVT-Znf"/>
</dbReference>
<keyword evidence="2 4" id="KW-0378">Hydrolase</keyword>
<comment type="similarity">
    <text evidence="1 4">Belongs to the glycosyl hydrolase 27 family.</text>
</comment>
<dbReference type="Pfam" id="PF13966">
    <property type="entry name" value="zf-RVT"/>
    <property type="match status" value="1"/>
</dbReference>
<feature type="domain" description="Reverse transcriptase zinc-binding" evidence="5">
    <location>
        <begin position="103"/>
        <end position="185"/>
    </location>
</feature>
<sequence>MGFLAEEGDVGNGEQTRFWLDAWLGDTDLKSRFPLLFNRSKDKSAMVKDVWKEGGWFPIDFNEMFSQAEAQEWSALSPLLAQTRLVCKADKWLWDGSNSFAVSDVRKKIKDYRDAQVNFKFKWVSWVPTKCSVFAWRADLGRVPTVDALSKRGVHFDQATCNLCGAENESANHIFADYGFSSGVWTGIGWWVVLLVTRMVVGGGGYGVVGPGPAVGGIVDRIMLPERRNLLASGLADTPPMGWNIWKHFSCNINETVIRETADALVSTGLADLGYKYVNIDVCWAEKTHNQKGNLVARKSTFPSGIKALDDYVHNKGLKLGVYADSGTMTCSKMMPGSLGHKEQDAQTYPIMTRALMDTGRPIFFSLCEWGDLHPALWGSKVGNSWRTTNDISDT</sequence>
<comment type="caution">
    <text evidence="6">The sequence shown here is derived from an EMBL/GenBank/DDBJ whole genome shotgun (WGS) entry which is preliminary data.</text>
</comment>
<evidence type="ECO:0000256" key="1">
    <source>
        <dbReference type="ARBA" id="ARBA00009743"/>
    </source>
</evidence>
<evidence type="ECO:0000256" key="4">
    <source>
        <dbReference type="RuleBase" id="RU361168"/>
    </source>
</evidence>
<gene>
    <name evidence="6" type="ORF">M8C21_007005</name>
</gene>
<dbReference type="GO" id="GO:0005975">
    <property type="term" value="P:carbohydrate metabolic process"/>
    <property type="evidence" value="ECO:0007669"/>
    <property type="project" value="InterPro"/>
</dbReference>
<keyword evidence="3 4" id="KW-0326">Glycosidase</keyword>
<evidence type="ECO:0000313" key="6">
    <source>
        <dbReference type="EMBL" id="KAI7725046.1"/>
    </source>
</evidence>
<protein>
    <recommendedName>
        <fullName evidence="4">Alpha-galactosidase</fullName>
        <ecNumber evidence="4">3.2.1.22</ecNumber>
    </recommendedName>
    <alternativeName>
        <fullName evidence="4">Melibiase</fullName>
    </alternativeName>
</protein>
<dbReference type="InterPro" id="IPR017853">
    <property type="entry name" value="GH"/>
</dbReference>
<accession>A0AAD5BMB5</accession>
<dbReference type="EMBL" id="JAMZMK010012084">
    <property type="protein sequence ID" value="KAI7725046.1"/>
    <property type="molecule type" value="Genomic_DNA"/>
</dbReference>
<dbReference type="Proteomes" id="UP001206925">
    <property type="component" value="Unassembled WGS sequence"/>
</dbReference>
<evidence type="ECO:0000256" key="2">
    <source>
        <dbReference type="ARBA" id="ARBA00022801"/>
    </source>
</evidence>
<keyword evidence="4" id="KW-1015">Disulfide bond</keyword>
<proteinExistence type="inferred from homology"/>
<evidence type="ECO:0000313" key="7">
    <source>
        <dbReference type="Proteomes" id="UP001206925"/>
    </source>
</evidence>
<dbReference type="Pfam" id="PF16499">
    <property type="entry name" value="Melibiase_2"/>
    <property type="match status" value="1"/>
</dbReference>
<dbReference type="Gene3D" id="3.20.20.70">
    <property type="entry name" value="Aldolase class I"/>
    <property type="match status" value="2"/>
</dbReference>
<dbReference type="GO" id="GO:0009505">
    <property type="term" value="C:plant-type cell wall"/>
    <property type="evidence" value="ECO:0007669"/>
    <property type="project" value="TreeGrafter"/>
</dbReference>
<keyword evidence="7" id="KW-1185">Reference proteome</keyword>
<comment type="catalytic activity">
    <reaction evidence="4">
        <text>Hydrolysis of terminal, non-reducing alpha-D-galactose residues in alpha-D-galactosides, including galactose oligosaccharides, galactomannans and galactolipids.</text>
        <dbReference type="EC" id="3.2.1.22"/>
    </reaction>
</comment>
<dbReference type="PANTHER" id="PTHR11452">
    <property type="entry name" value="ALPHA-GALACTOSIDASE/ALPHA-N-ACETYLGALACTOSAMINIDASE"/>
    <property type="match status" value="1"/>
</dbReference>
<dbReference type="GO" id="GO:0004557">
    <property type="term" value="F:alpha-galactosidase activity"/>
    <property type="evidence" value="ECO:0007669"/>
    <property type="project" value="UniProtKB-EC"/>
</dbReference>
<dbReference type="CDD" id="cd14792">
    <property type="entry name" value="GH27"/>
    <property type="match status" value="1"/>
</dbReference>
<dbReference type="AlphaFoldDB" id="A0AAD5BMB5"/>
<organism evidence="6 7">
    <name type="scientific">Ambrosia artemisiifolia</name>
    <name type="common">Common ragweed</name>
    <dbReference type="NCBI Taxonomy" id="4212"/>
    <lineage>
        <taxon>Eukaryota</taxon>
        <taxon>Viridiplantae</taxon>
        <taxon>Streptophyta</taxon>
        <taxon>Embryophyta</taxon>
        <taxon>Tracheophyta</taxon>
        <taxon>Spermatophyta</taxon>
        <taxon>Magnoliopsida</taxon>
        <taxon>eudicotyledons</taxon>
        <taxon>Gunneridae</taxon>
        <taxon>Pentapetalae</taxon>
        <taxon>asterids</taxon>
        <taxon>campanulids</taxon>
        <taxon>Asterales</taxon>
        <taxon>Asteraceae</taxon>
        <taxon>Asteroideae</taxon>
        <taxon>Heliantheae alliance</taxon>
        <taxon>Heliantheae</taxon>
        <taxon>Ambrosia</taxon>
    </lineage>
</organism>
<dbReference type="InterPro" id="IPR002241">
    <property type="entry name" value="Glyco_hydro_27"/>
</dbReference>